<keyword evidence="5 7" id="KW-0067">ATP-binding</keyword>
<dbReference type="SUPFAM" id="SSF69012">
    <property type="entry name" value="alpha-ketoacid dehydrogenase kinase, N-terminal domain"/>
    <property type="match status" value="1"/>
</dbReference>
<dbReference type="GO" id="GO:0004740">
    <property type="term" value="F:pyruvate dehydrogenase (acetyl-transferring) kinase activity"/>
    <property type="evidence" value="ECO:0007669"/>
    <property type="project" value="TreeGrafter"/>
</dbReference>
<feature type="domain" description="Histidine kinase/HSP90-like ATPase" evidence="8">
    <location>
        <begin position="196"/>
        <end position="327"/>
    </location>
</feature>
<dbReference type="Pfam" id="PF10436">
    <property type="entry name" value="BCDHK_Adom3"/>
    <property type="match status" value="1"/>
</dbReference>
<name>A0A1Y1XUA8_9FUNG</name>
<evidence type="ECO:0000256" key="1">
    <source>
        <dbReference type="ARBA" id="ARBA00006155"/>
    </source>
</evidence>
<evidence type="ECO:0000256" key="6">
    <source>
        <dbReference type="ARBA" id="ARBA00023128"/>
    </source>
</evidence>
<evidence type="ECO:0000259" key="8">
    <source>
        <dbReference type="Pfam" id="PF02518"/>
    </source>
</evidence>
<keyword evidence="2 7" id="KW-0808">Transferase</keyword>
<dbReference type="OrthoDB" id="407390at2759"/>
<evidence type="ECO:0000313" key="11">
    <source>
        <dbReference type="Proteomes" id="UP000193498"/>
    </source>
</evidence>
<sequence>MAGILTEERVVNSGNYVRTELPVRLAHRIRDMQNLPFITATNPHLETVYNLYWHAFEAFRKVPMITNMAENQEFCELLRSVQEEHLYVIPKLAIFCSESTPYLGRTKIDQFMNETLRSRISRRVLAEQHIAISEALKNPSFEPQEDHIGIVRPRCIAHEIVRKCADLAKMEFKQAYGIAPEVHINGHLNTIFPYIPDHVEYIIHELLKNSISAVLDEHGHRENLPDIVVTICEGEKDVTFRVSDQGGGIHQEELDTIWSYGCNKLKSANFQKVPKMAAKMVESSRAVSPLLKLGIGLPMSRVFANYWGGRLDMSTMEGFGTDAYLHLCKLGNLPENIDFDEPTGYTGLEAADKLGLGQSTAVYKGRSYS</sequence>
<dbReference type="GO" id="GO:0010906">
    <property type="term" value="P:regulation of glucose metabolic process"/>
    <property type="evidence" value="ECO:0007669"/>
    <property type="project" value="TreeGrafter"/>
</dbReference>
<proteinExistence type="inferred from homology"/>
<dbReference type="SUPFAM" id="SSF55874">
    <property type="entry name" value="ATPase domain of HSP90 chaperone/DNA topoisomerase II/histidine kinase"/>
    <property type="match status" value="1"/>
</dbReference>
<dbReference type="Gene3D" id="1.20.140.20">
    <property type="entry name" value="Alpha-ketoacid/pyruvate dehydrogenase kinase, N-terminal domain"/>
    <property type="match status" value="1"/>
</dbReference>
<evidence type="ECO:0000259" key="9">
    <source>
        <dbReference type="Pfam" id="PF10436"/>
    </source>
</evidence>
<dbReference type="EMBL" id="MCFE01000462">
    <property type="protein sequence ID" value="ORX89265.1"/>
    <property type="molecule type" value="Genomic_DNA"/>
</dbReference>
<dbReference type="STRING" id="1314790.A0A1Y1XUA8"/>
<dbReference type="InterPro" id="IPR039028">
    <property type="entry name" value="BCKD/PDK"/>
</dbReference>
<comment type="caution">
    <text evidence="10">The sequence shown here is derived from an EMBL/GenBank/DDBJ whole genome shotgun (WGS) entry which is preliminary data.</text>
</comment>
<dbReference type="InterPro" id="IPR036890">
    <property type="entry name" value="HATPase_C_sf"/>
</dbReference>
<dbReference type="InParanoid" id="A0A1Y1XUA8"/>
<keyword evidence="4 7" id="KW-0418">Kinase</keyword>
<comment type="subcellular location">
    <subcellularLocation>
        <location evidence="7">Mitochondrion matrix</location>
    </subcellularLocation>
</comment>
<dbReference type="InterPro" id="IPR018955">
    <property type="entry name" value="BCDHK/PDK_N"/>
</dbReference>
<dbReference type="AlphaFoldDB" id="A0A1Y1XUA8"/>
<keyword evidence="3 7" id="KW-0547">Nucleotide-binding</keyword>
<gene>
    <name evidence="10" type="ORF">K493DRAFT_305918</name>
</gene>
<comment type="similarity">
    <text evidence="1 7">Belongs to the PDK/BCKDK protein kinase family.</text>
</comment>
<keyword evidence="6 7" id="KW-0496">Mitochondrion</keyword>
<organism evidence="10 11">
    <name type="scientific">Basidiobolus meristosporus CBS 931.73</name>
    <dbReference type="NCBI Taxonomy" id="1314790"/>
    <lineage>
        <taxon>Eukaryota</taxon>
        <taxon>Fungi</taxon>
        <taxon>Fungi incertae sedis</taxon>
        <taxon>Zoopagomycota</taxon>
        <taxon>Entomophthoromycotina</taxon>
        <taxon>Basidiobolomycetes</taxon>
        <taxon>Basidiobolales</taxon>
        <taxon>Basidiobolaceae</taxon>
        <taxon>Basidiobolus</taxon>
    </lineage>
</organism>
<dbReference type="PANTHER" id="PTHR11947">
    <property type="entry name" value="PYRUVATE DEHYDROGENASE KINASE"/>
    <property type="match status" value="1"/>
</dbReference>
<evidence type="ECO:0000256" key="5">
    <source>
        <dbReference type="ARBA" id="ARBA00022840"/>
    </source>
</evidence>
<evidence type="ECO:0000256" key="2">
    <source>
        <dbReference type="ARBA" id="ARBA00022679"/>
    </source>
</evidence>
<evidence type="ECO:0000256" key="3">
    <source>
        <dbReference type="ARBA" id="ARBA00022741"/>
    </source>
</evidence>
<protein>
    <recommendedName>
        <fullName evidence="7">Protein-serine/threonine kinase</fullName>
        <ecNumber evidence="7">2.7.11.-</ecNumber>
    </recommendedName>
</protein>
<dbReference type="EC" id="2.7.11.-" evidence="7"/>
<reference evidence="10 11" key="1">
    <citation type="submission" date="2016-07" db="EMBL/GenBank/DDBJ databases">
        <title>Pervasive Adenine N6-methylation of Active Genes in Fungi.</title>
        <authorList>
            <consortium name="DOE Joint Genome Institute"/>
            <person name="Mondo S.J."/>
            <person name="Dannebaum R.O."/>
            <person name="Kuo R.C."/>
            <person name="Labutti K."/>
            <person name="Haridas S."/>
            <person name="Kuo A."/>
            <person name="Salamov A."/>
            <person name="Ahrendt S.R."/>
            <person name="Lipzen A."/>
            <person name="Sullivan W."/>
            <person name="Andreopoulos W.B."/>
            <person name="Clum A."/>
            <person name="Lindquist E."/>
            <person name="Daum C."/>
            <person name="Ramamoorthy G.K."/>
            <person name="Gryganskyi A."/>
            <person name="Culley D."/>
            <person name="Magnuson J.K."/>
            <person name="James T.Y."/>
            <person name="O'Malley M.A."/>
            <person name="Stajich J.E."/>
            <person name="Spatafora J.W."/>
            <person name="Visel A."/>
            <person name="Grigoriev I.V."/>
        </authorList>
    </citation>
    <scope>NUCLEOTIDE SEQUENCE [LARGE SCALE GENOMIC DNA]</scope>
    <source>
        <strain evidence="10 11">CBS 931.73</strain>
    </source>
</reference>
<dbReference type="InterPro" id="IPR036784">
    <property type="entry name" value="AK/P_DHK_N_sf"/>
</dbReference>
<keyword evidence="11" id="KW-1185">Reference proteome</keyword>
<evidence type="ECO:0000256" key="7">
    <source>
        <dbReference type="RuleBase" id="RU366032"/>
    </source>
</evidence>
<accession>A0A1Y1XUA8</accession>
<dbReference type="PANTHER" id="PTHR11947:SF25">
    <property type="entry name" value="[PYRUVATE DEHYDROGENASE (ACETYL-TRANSFERRING)] KINASE 2, MITOCHONDRIAL"/>
    <property type="match status" value="1"/>
</dbReference>
<evidence type="ECO:0000256" key="4">
    <source>
        <dbReference type="ARBA" id="ARBA00022777"/>
    </source>
</evidence>
<dbReference type="Proteomes" id="UP000193498">
    <property type="component" value="Unassembled WGS sequence"/>
</dbReference>
<dbReference type="Pfam" id="PF02518">
    <property type="entry name" value="HATPase_c"/>
    <property type="match status" value="1"/>
</dbReference>
<feature type="domain" description="Branched-chain alpha-ketoacid dehydrogenase kinase/Pyruvate dehydrogenase kinase N-terminal" evidence="9">
    <location>
        <begin position="6"/>
        <end position="151"/>
    </location>
</feature>
<dbReference type="InterPro" id="IPR003594">
    <property type="entry name" value="HATPase_dom"/>
</dbReference>
<evidence type="ECO:0000313" key="10">
    <source>
        <dbReference type="EMBL" id="ORX89265.1"/>
    </source>
</evidence>
<dbReference type="Gene3D" id="3.30.565.10">
    <property type="entry name" value="Histidine kinase-like ATPase, C-terminal domain"/>
    <property type="match status" value="1"/>
</dbReference>
<dbReference type="GO" id="GO:0005759">
    <property type="term" value="C:mitochondrial matrix"/>
    <property type="evidence" value="ECO:0007669"/>
    <property type="project" value="UniProtKB-SubCell"/>
</dbReference>
<dbReference type="GO" id="GO:0005524">
    <property type="term" value="F:ATP binding"/>
    <property type="evidence" value="ECO:0007669"/>
    <property type="project" value="UniProtKB-UniRule"/>
</dbReference>